<evidence type="ECO:0000256" key="12">
    <source>
        <dbReference type="PIRSR" id="PIRSR000615-2"/>
    </source>
</evidence>
<dbReference type="EMBL" id="BMAT01007070">
    <property type="protein sequence ID" value="GFS25648.1"/>
    <property type="molecule type" value="Genomic_DNA"/>
</dbReference>
<dbReference type="InterPro" id="IPR001245">
    <property type="entry name" value="Ser-Thr/Tyr_kinase_cat_dom"/>
</dbReference>
<dbReference type="InterPro" id="IPR036179">
    <property type="entry name" value="Ig-like_dom_sf"/>
</dbReference>
<dbReference type="EC" id="2.7.10.1" evidence="2"/>
<dbReference type="Gene3D" id="3.30.200.20">
    <property type="entry name" value="Phosphorylase Kinase, domain 1"/>
    <property type="match status" value="1"/>
</dbReference>
<dbReference type="InterPro" id="IPR013783">
    <property type="entry name" value="Ig-like_fold"/>
</dbReference>
<keyword evidence="13" id="KW-0460">Magnesium</keyword>
<keyword evidence="5 16" id="KW-0472">Membrane</keyword>
<dbReference type="SUPFAM" id="SSF48726">
    <property type="entry name" value="Immunoglobulin"/>
    <property type="match status" value="2"/>
</dbReference>
<dbReference type="PRINTS" id="PR00109">
    <property type="entry name" value="TYRKINASE"/>
</dbReference>
<keyword evidence="4 16" id="KW-1133">Transmembrane helix</keyword>
<reference evidence="19 20" key="1">
    <citation type="journal article" date="2021" name="Elife">
        <title>Chloroplast acquisition without the gene transfer in kleptoplastic sea slugs, Plakobranchus ocellatus.</title>
        <authorList>
            <person name="Maeda T."/>
            <person name="Takahashi S."/>
            <person name="Yoshida T."/>
            <person name="Shimamura S."/>
            <person name="Takaki Y."/>
            <person name="Nagai Y."/>
            <person name="Toyoda A."/>
            <person name="Suzuki Y."/>
            <person name="Arimoto A."/>
            <person name="Ishii H."/>
            <person name="Satoh N."/>
            <person name="Nishiyama T."/>
            <person name="Hasebe M."/>
            <person name="Maruyama T."/>
            <person name="Minagawa J."/>
            <person name="Obokata J."/>
            <person name="Shigenobu S."/>
        </authorList>
    </citation>
    <scope>NUCLEOTIDE SEQUENCE [LARGE SCALE GENOMIC DNA]</scope>
</reference>
<keyword evidence="20" id="KW-1185">Reference proteome</keyword>
<feature type="binding site" evidence="12 14">
    <location>
        <position position="539"/>
    </location>
    <ligand>
        <name>ATP</name>
        <dbReference type="ChEBI" id="CHEBI:30616"/>
    </ligand>
</feature>
<organism evidence="19 20">
    <name type="scientific">Elysia marginata</name>
    <dbReference type="NCBI Taxonomy" id="1093978"/>
    <lineage>
        <taxon>Eukaryota</taxon>
        <taxon>Metazoa</taxon>
        <taxon>Spiralia</taxon>
        <taxon>Lophotrochozoa</taxon>
        <taxon>Mollusca</taxon>
        <taxon>Gastropoda</taxon>
        <taxon>Heterobranchia</taxon>
        <taxon>Euthyneura</taxon>
        <taxon>Panpulmonata</taxon>
        <taxon>Sacoglossa</taxon>
        <taxon>Placobranchoidea</taxon>
        <taxon>Plakobranchidae</taxon>
        <taxon>Elysia</taxon>
    </lineage>
</organism>
<dbReference type="PROSITE" id="PS50835">
    <property type="entry name" value="IG_LIKE"/>
    <property type="match status" value="2"/>
</dbReference>
<keyword evidence="3 16" id="KW-0812">Transmembrane</keyword>
<comment type="caution">
    <text evidence="19">The sequence shown here is derived from an EMBL/GenBank/DDBJ whole genome shotgun (WGS) entry which is preliminary data.</text>
</comment>
<comment type="catalytic activity">
    <reaction evidence="10">
        <text>L-tyrosyl-[protein] + ATP = O-phospho-L-tyrosyl-[protein] + ADP + H(+)</text>
        <dbReference type="Rhea" id="RHEA:10596"/>
        <dbReference type="Rhea" id="RHEA-COMP:10136"/>
        <dbReference type="Rhea" id="RHEA-COMP:20101"/>
        <dbReference type="ChEBI" id="CHEBI:15378"/>
        <dbReference type="ChEBI" id="CHEBI:30616"/>
        <dbReference type="ChEBI" id="CHEBI:46858"/>
        <dbReference type="ChEBI" id="CHEBI:61978"/>
        <dbReference type="ChEBI" id="CHEBI:456216"/>
        <dbReference type="EC" id="2.7.10.1"/>
    </reaction>
</comment>
<dbReference type="InterPro" id="IPR050122">
    <property type="entry name" value="RTK"/>
</dbReference>
<dbReference type="GO" id="GO:0016020">
    <property type="term" value="C:membrane"/>
    <property type="evidence" value="ECO:0007669"/>
    <property type="project" value="UniProtKB-SubCell"/>
</dbReference>
<evidence type="ECO:0000256" key="13">
    <source>
        <dbReference type="PIRSR" id="PIRSR000615-3"/>
    </source>
</evidence>
<dbReference type="PANTHER" id="PTHR24416:SF573">
    <property type="entry name" value="INACTIVE TYROSINE-PROTEIN KINASE 7"/>
    <property type="match status" value="1"/>
</dbReference>
<evidence type="ECO:0000256" key="5">
    <source>
        <dbReference type="ARBA" id="ARBA00023136"/>
    </source>
</evidence>
<keyword evidence="19" id="KW-0418">Kinase</keyword>
<feature type="binding site" evidence="12">
    <location>
        <begin position="585"/>
        <end position="591"/>
    </location>
    <ligand>
        <name>ATP</name>
        <dbReference type="ChEBI" id="CHEBI:30616"/>
    </ligand>
</feature>
<dbReference type="InterPro" id="IPR008266">
    <property type="entry name" value="Tyr_kinase_AS"/>
</dbReference>
<evidence type="ECO:0000256" key="16">
    <source>
        <dbReference type="SAM" id="Phobius"/>
    </source>
</evidence>
<feature type="compositionally biased region" description="Basic and acidic residues" evidence="15">
    <location>
        <begin position="228"/>
        <end position="237"/>
    </location>
</feature>
<dbReference type="GO" id="GO:0004714">
    <property type="term" value="F:transmembrane receptor protein tyrosine kinase activity"/>
    <property type="evidence" value="ECO:0007669"/>
    <property type="project" value="UniProtKB-EC"/>
</dbReference>
<dbReference type="PROSITE" id="PS50011">
    <property type="entry name" value="PROTEIN_KINASE_DOM"/>
    <property type="match status" value="1"/>
</dbReference>
<dbReference type="PANTHER" id="PTHR24416">
    <property type="entry name" value="TYROSINE-PROTEIN KINASE RECEPTOR"/>
    <property type="match status" value="1"/>
</dbReference>
<feature type="region of interest" description="Disordered" evidence="15">
    <location>
        <begin position="344"/>
        <end position="376"/>
    </location>
</feature>
<evidence type="ECO:0000256" key="1">
    <source>
        <dbReference type="ARBA" id="ARBA00004167"/>
    </source>
</evidence>
<evidence type="ECO:0000256" key="7">
    <source>
        <dbReference type="ARBA" id="ARBA00023170"/>
    </source>
</evidence>
<accession>A0AAV4JUI1</accession>
<dbReference type="GO" id="GO:0005524">
    <property type="term" value="F:ATP binding"/>
    <property type="evidence" value="ECO:0007669"/>
    <property type="project" value="UniProtKB-UniRule"/>
</dbReference>
<keyword evidence="19" id="KW-0808">Transferase</keyword>
<feature type="binding site" evidence="12">
    <location>
        <begin position="512"/>
        <end position="519"/>
    </location>
    <ligand>
        <name>ATP</name>
        <dbReference type="ChEBI" id="CHEBI:30616"/>
    </ligand>
</feature>
<keyword evidence="9" id="KW-0393">Immunoglobulin domain</keyword>
<feature type="active site" description="Proton acceptor" evidence="11">
    <location>
        <position position="657"/>
    </location>
</feature>
<evidence type="ECO:0000256" key="11">
    <source>
        <dbReference type="PIRSR" id="PIRSR000615-1"/>
    </source>
</evidence>
<evidence type="ECO:0000256" key="6">
    <source>
        <dbReference type="ARBA" id="ARBA00023157"/>
    </source>
</evidence>
<dbReference type="Gene3D" id="2.60.40.10">
    <property type="entry name" value="Immunoglobulins"/>
    <property type="match status" value="2"/>
</dbReference>
<dbReference type="InterPro" id="IPR020635">
    <property type="entry name" value="Tyr_kinase_cat_dom"/>
</dbReference>
<dbReference type="InterPro" id="IPR007110">
    <property type="entry name" value="Ig-like_dom"/>
</dbReference>
<protein>
    <recommendedName>
        <fullName evidence="2">receptor protein-tyrosine kinase</fullName>
        <ecNumber evidence="2">2.7.10.1</ecNumber>
    </recommendedName>
</protein>
<dbReference type="InterPro" id="IPR011009">
    <property type="entry name" value="Kinase-like_dom_sf"/>
</dbReference>
<keyword evidence="12 14" id="KW-0547">Nucleotide-binding</keyword>
<proteinExistence type="predicted"/>
<evidence type="ECO:0000256" key="14">
    <source>
        <dbReference type="PROSITE-ProRule" id="PRU10141"/>
    </source>
</evidence>
<dbReference type="PROSITE" id="PS00107">
    <property type="entry name" value="PROTEIN_KINASE_ATP"/>
    <property type="match status" value="1"/>
</dbReference>
<dbReference type="InterPro" id="IPR003598">
    <property type="entry name" value="Ig_sub2"/>
</dbReference>
<dbReference type="SMART" id="SM00409">
    <property type="entry name" value="IG"/>
    <property type="match status" value="2"/>
</dbReference>
<dbReference type="CDD" id="cd00096">
    <property type="entry name" value="Ig"/>
    <property type="match status" value="1"/>
</dbReference>
<feature type="compositionally biased region" description="Polar residues" evidence="15">
    <location>
        <begin position="238"/>
        <end position="247"/>
    </location>
</feature>
<evidence type="ECO:0000256" key="15">
    <source>
        <dbReference type="SAM" id="MobiDB-lite"/>
    </source>
</evidence>
<feature type="domain" description="Ig-like" evidence="18">
    <location>
        <begin position="180"/>
        <end position="293"/>
    </location>
</feature>
<evidence type="ECO:0000313" key="20">
    <source>
        <dbReference type="Proteomes" id="UP000762676"/>
    </source>
</evidence>
<feature type="compositionally biased region" description="Low complexity" evidence="15">
    <location>
        <begin position="445"/>
        <end position="468"/>
    </location>
</feature>
<evidence type="ECO:0000259" key="18">
    <source>
        <dbReference type="PROSITE" id="PS50835"/>
    </source>
</evidence>
<keyword evidence="6" id="KW-1015">Disulfide bond</keyword>
<dbReference type="SUPFAM" id="SSF56112">
    <property type="entry name" value="Protein kinase-like (PK-like)"/>
    <property type="match status" value="1"/>
</dbReference>
<gene>
    <name evidence="19" type="ORF">ElyMa_003446700</name>
</gene>
<feature type="region of interest" description="Disordered" evidence="15">
    <location>
        <begin position="435"/>
        <end position="470"/>
    </location>
</feature>
<feature type="transmembrane region" description="Helical" evidence="16">
    <location>
        <begin position="310"/>
        <end position="336"/>
    </location>
</feature>
<sequence length="811" mass="87450">MTSRSNLGNHDKAAATLVTMVIRSSLGNHDKPQQPRRSCKPHSAYRELGEETRPCAGRWQGDPQLYVRWHKVPGDYYLLDEGRDSSIAGKLKFNPPLAKVHDLVLSQPARITCSAEASGGPIIKWFRMGSNQLPGGMQEDRGVLYIDNVDWSVAGVYACVASHNKQLINATTVFRVVEPPKFRIRPDNTTTVYEGQRAMIHCISLGEPRPLITWDKDGRVIGSSGKQQQEKKQRGDQTDNAQDQSGENIGESRYHVFPNGTLLVRKVLIEDKGKYGCAAENSAGMVRADFSLVITKPVDHEDSFDVAKTVVIVVCSAGAYLALVIGLMAFCSYRLLAQRKNRKQMGTANGKHSKFGRQGGANGGGTGDFSGNSVHQNPHLREQHELLMKDRDSGCGTAAGAGFNPGGATGIGNGTGGGGGGAGIVGGLGIYQLQQSRSDSDNRSHASGMSSHPSHSSTSASASGVVSAAGGGMSTSGGAGGITAAAAFRARSASLDKFQFPRQDLQTLGIIGKGQYGDVFLAKARAIRPMEAETLVVVKSLLTKGEAATAEFYAELEMYGKLEHPNVARLLGVCREMEPVFMVTEYCDWGDLKQFLLATRTDSGRRLMGGMGMGGAGGAGVGGPRVPPLSAMQRLKMCQQVALGMEYLAGYRMVHRDLAARNVMLSSRLDLKVCSLSLSRDVYANEYFTHPTQPGQRIPLRWLPPEAVRDAEYSFPSDIWSYGVFMWEVFHLCDLPYRLHGDEDIYKALCATTGSGQAGMVAIPRLDFAEHCPHQVVDIVLQCCATTSVVRPTFSDLVVTLGHLLTNGDCV</sequence>
<dbReference type="SMART" id="SM00408">
    <property type="entry name" value="IGc2"/>
    <property type="match status" value="2"/>
</dbReference>
<feature type="region of interest" description="Disordered" evidence="15">
    <location>
        <begin position="216"/>
        <end position="253"/>
    </location>
</feature>
<evidence type="ECO:0000313" key="19">
    <source>
        <dbReference type="EMBL" id="GFS25648.1"/>
    </source>
</evidence>
<dbReference type="Proteomes" id="UP000762676">
    <property type="component" value="Unassembled WGS sequence"/>
</dbReference>
<evidence type="ECO:0000256" key="9">
    <source>
        <dbReference type="ARBA" id="ARBA00023319"/>
    </source>
</evidence>
<dbReference type="Gene3D" id="1.10.510.10">
    <property type="entry name" value="Transferase(Phosphotransferase) domain 1"/>
    <property type="match status" value="1"/>
</dbReference>
<feature type="binding site" evidence="12">
    <location>
        <position position="661"/>
    </location>
    <ligand>
        <name>ATP</name>
        <dbReference type="ChEBI" id="CHEBI:30616"/>
    </ligand>
</feature>
<dbReference type="PROSITE" id="PS00290">
    <property type="entry name" value="IG_MHC"/>
    <property type="match status" value="1"/>
</dbReference>
<keyword evidence="7" id="KW-0675">Receptor</keyword>
<keyword evidence="13" id="KW-0479">Metal-binding</keyword>
<feature type="compositionally biased region" description="Gly residues" evidence="15">
    <location>
        <begin position="357"/>
        <end position="368"/>
    </location>
</feature>
<dbReference type="GO" id="GO:0046872">
    <property type="term" value="F:metal ion binding"/>
    <property type="evidence" value="ECO:0007669"/>
    <property type="project" value="UniProtKB-KW"/>
</dbReference>
<evidence type="ECO:0000256" key="10">
    <source>
        <dbReference type="ARBA" id="ARBA00051243"/>
    </source>
</evidence>
<feature type="domain" description="Protein kinase" evidence="17">
    <location>
        <begin position="505"/>
        <end position="806"/>
    </location>
</feature>
<dbReference type="InterPro" id="IPR003599">
    <property type="entry name" value="Ig_sub"/>
</dbReference>
<name>A0AAV4JUI1_9GAST</name>
<evidence type="ECO:0000256" key="3">
    <source>
        <dbReference type="ARBA" id="ARBA00022692"/>
    </source>
</evidence>
<dbReference type="InterPro" id="IPR017441">
    <property type="entry name" value="Protein_kinase_ATP_BS"/>
</dbReference>
<feature type="domain" description="Ig-like" evidence="18">
    <location>
        <begin position="95"/>
        <end position="175"/>
    </location>
</feature>
<keyword evidence="12 14" id="KW-0067">ATP-binding</keyword>
<evidence type="ECO:0000256" key="8">
    <source>
        <dbReference type="ARBA" id="ARBA00023180"/>
    </source>
</evidence>
<dbReference type="Pfam" id="PF13927">
    <property type="entry name" value="Ig_3"/>
    <property type="match status" value="2"/>
</dbReference>
<evidence type="ECO:0000259" key="17">
    <source>
        <dbReference type="PROSITE" id="PS50011"/>
    </source>
</evidence>
<evidence type="ECO:0000256" key="2">
    <source>
        <dbReference type="ARBA" id="ARBA00011902"/>
    </source>
</evidence>
<feature type="binding site" evidence="13">
    <location>
        <position position="662"/>
    </location>
    <ligand>
        <name>Mg(2+)</name>
        <dbReference type="ChEBI" id="CHEBI:18420"/>
    </ligand>
</feature>
<dbReference type="SMART" id="SM00219">
    <property type="entry name" value="TyrKc"/>
    <property type="match status" value="1"/>
</dbReference>
<keyword evidence="8" id="KW-0325">Glycoprotein</keyword>
<dbReference type="Pfam" id="PF07714">
    <property type="entry name" value="PK_Tyr_Ser-Thr"/>
    <property type="match status" value="1"/>
</dbReference>
<dbReference type="InterPro" id="IPR003006">
    <property type="entry name" value="Ig/MHC_CS"/>
</dbReference>
<comment type="subcellular location">
    <subcellularLocation>
        <location evidence="1">Membrane</location>
        <topology evidence="1">Single-pass membrane protein</topology>
    </subcellularLocation>
</comment>
<dbReference type="PIRSF" id="PIRSF000615">
    <property type="entry name" value="TyrPK_CSF1-R"/>
    <property type="match status" value="1"/>
</dbReference>
<dbReference type="AlphaFoldDB" id="A0AAV4JUI1"/>
<dbReference type="InterPro" id="IPR000719">
    <property type="entry name" value="Prot_kinase_dom"/>
</dbReference>
<evidence type="ECO:0000256" key="4">
    <source>
        <dbReference type="ARBA" id="ARBA00022989"/>
    </source>
</evidence>
<dbReference type="PROSITE" id="PS00109">
    <property type="entry name" value="PROTEIN_KINASE_TYR"/>
    <property type="match status" value="1"/>
</dbReference>